<evidence type="ECO:0000313" key="14">
    <source>
        <dbReference type="EMBL" id="CAC5413030.1"/>
    </source>
</evidence>
<evidence type="ECO:0000313" key="15">
    <source>
        <dbReference type="Proteomes" id="UP000507470"/>
    </source>
</evidence>
<dbReference type="InterPro" id="IPR017853">
    <property type="entry name" value="GH"/>
</dbReference>
<feature type="chain" id="PRO_5027203970" description="alpha-L-fucosidase" evidence="11">
    <location>
        <begin position="25"/>
        <end position="488"/>
    </location>
</feature>
<feature type="domain" description="Alpha-L-fucosidase C-terminal" evidence="13">
    <location>
        <begin position="394"/>
        <end position="482"/>
    </location>
</feature>
<dbReference type="EMBL" id="CACVKT020008119">
    <property type="protein sequence ID" value="CAC5413030.1"/>
    <property type="molecule type" value="Genomic_DNA"/>
</dbReference>
<comment type="similarity">
    <text evidence="4 11">Belongs to the glycosyl hydrolase 29 family.</text>
</comment>
<evidence type="ECO:0000256" key="9">
    <source>
        <dbReference type="ARBA" id="ARBA00023180"/>
    </source>
</evidence>
<dbReference type="Proteomes" id="UP000507470">
    <property type="component" value="Unassembled WGS sequence"/>
</dbReference>
<dbReference type="Pfam" id="PF01120">
    <property type="entry name" value="Alpha_L_fucos"/>
    <property type="match status" value="1"/>
</dbReference>
<keyword evidence="15" id="KW-1185">Reference proteome</keyword>
<dbReference type="GO" id="GO:0004560">
    <property type="term" value="F:alpha-L-fucosidase activity"/>
    <property type="evidence" value="ECO:0007669"/>
    <property type="project" value="UniProtKB-EC"/>
</dbReference>
<evidence type="ECO:0000256" key="11">
    <source>
        <dbReference type="PIRNR" id="PIRNR001092"/>
    </source>
</evidence>
<reference evidence="14 15" key="1">
    <citation type="submission" date="2020-06" db="EMBL/GenBank/DDBJ databases">
        <authorList>
            <person name="Li R."/>
            <person name="Bekaert M."/>
        </authorList>
    </citation>
    <scope>NUCLEOTIDE SEQUENCE [LARGE SCALE GENOMIC DNA]</scope>
    <source>
        <strain evidence="15">wild</strain>
    </source>
</reference>
<dbReference type="PANTHER" id="PTHR10030:SF37">
    <property type="entry name" value="ALPHA-L-FUCOSIDASE-RELATED"/>
    <property type="match status" value="1"/>
</dbReference>
<dbReference type="InterPro" id="IPR000933">
    <property type="entry name" value="Glyco_hydro_29"/>
</dbReference>
<keyword evidence="8 11" id="KW-0378">Hydrolase</keyword>
<dbReference type="OrthoDB" id="6039950at2759"/>
<dbReference type="GO" id="GO:0005764">
    <property type="term" value="C:lysosome"/>
    <property type="evidence" value="ECO:0007669"/>
    <property type="project" value="TreeGrafter"/>
</dbReference>
<proteinExistence type="inferred from homology"/>
<evidence type="ECO:0000256" key="6">
    <source>
        <dbReference type="ARBA" id="ARBA00012662"/>
    </source>
</evidence>
<dbReference type="PANTHER" id="PTHR10030">
    <property type="entry name" value="ALPHA-L-FUCOSIDASE"/>
    <property type="match status" value="1"/>
</dbReference>
<dbReference type="FunFam" id="3.20.20.80:FF:000027">
    <property type="entry name" value="Alpha-L-fucosidase"/>
    <property type="match status" value="1"/>
</dbReference>
<dbReference type="SMART" id="SM00812">
    <property type="entry name" value="Alpha_L_fucos"/>
    <property type="match status" value="1"/>
</dbReference>
<feature type="domain" description="Glycoside hydrolase family 29 N-terminal" evidence="12">
    <location>
        <begin position="40"/>
        <end position="381"/>
    </location>
</feature>
<evidence type="ECO:0000256" key="1">
    <source>
        <dbReference type="ARBA" id="ARBA00000321"/>
    </source>
</evidence>
<dbReference type="InterPro" id="IPR013780">
    <property type="entry name" value="Glyco_hydro_b"/>
</dbReference>
<keyword evidence="10 11" id="KW-0326">Glycosidase</keyword>
<dbReference type="InterPro" id="IPR031919">
    <property type="entry name" value="Fucosidase_C"/>
</dbReference>
<dbReference type="GO" id="GO:0016139">
    <property type="term" value="P:glycoside catabolic process"/>
    <property type="evidence" value="ECO:0007669"/>
    <property type="project" value="TreeGrafter"/>
</dbReference>
<dbReference type="InterPro" id="IPR016286">
    <property type="entry name" value="FUC_metazoa-typ"/>
</dbReference>
<dbReference type="Pfam" id="PF16757">
    <property type="entry name" value="Fucosidase_C"/>
    <property type="match status" value="1"/>
</dbReference>
<dbReference type="PIRSF" id="PIRSF001092">
    <property type="entry name" value="Alpha-L-fucosidase"/>
    <property type="match status" value="1"/>
</dbReference>
<evidence type="ECO:0000256" key="7">
    <source>
        <dbReference type="ARBA" id="ARBA00022729"/>
    </source>
</evidence>
<evidence type="ECO:0000256" key="3">
    <source>
        <dbReference type="ARBA" id="ARBA00004071"/>
    </source>
</evidence>
<comment type="catalytic activity">
    <reaction evidence="1">
        <text>a neolactoside IV(2)-alpha-Fuc-nLc4Cer(d18:1(4E)) + H2O = a neolactoside nLc4Cer(d18:1(4E)) + L-fucose</text>
        <dbReference type="Rhea" id="RHEA:48224"/>
        <dbReference type="ChEBI" id="CHEBI:2181"/>
        <dbReference type="ChEBI" id="CHEBI:15377"/>
        <dbReference type="ChEBI" id="CHEBI:17006"/>
        <dbReference type="ChEBI" id="CHEBI:28691"/>
    </reaction>
    <physiologicalReaction direction="left-to-right" evidence="1">
        <dbReference type="Rhea" id="RHEA:48225"/>
    </physiologicalReaction>
</comment>
<organism evidence="14 15">
    <name type="scientific">Mytilus coruscus</name>
    <name type="common">Sea mussel</name>
    <dbReference type="NCBI Taxonomy" id="42192"/>
    <lineage>
        <taxon>Eukaryota</taxon>
        <taxon>Metazoa</taxon>
        <taxon>Spiralia</taxon>
        <taxon>Lophotrochozoa</taxon>
        <taxon>Mollusca</taxon>
        <taxon>Bivalvia</taxon>
        <taxon>Autobranchia</taxon>
        <taxon>Pteriomorphia</taxon>
        <taxon>Mytilida</taxon>
        <taxon>Mytiloidea</taxon>
        <taxon>Mytilidae</taxon>
        <taxon>Mytilinae</taxon>
        <taxon>Mytilus</taxon>
    </lineage>
</organism>
<evidence type="ECO:0000259" key="12">
    <source>
        <dbReference type="Pfam" id="PF01120"/>
    </source>
</evidence>
<dbReference type="AlphaFoldDB" id="A0A6J8DY23"/>
<dbReference type="PRINTS" id="PR00741">
    <property type="entry name" value="GLHYDRLASE29"/>
</dbReference>
<feature type="signal peptide" evidence="11">
    <location>
        <begin position="1"/>
        <end position="24"/>
    </location>
</feature>
<comment type="catalytic activity">
    <reaction evidence="2">
        <text>a neolactoside IV(2)-alpha-Fuc-nLc4Cer(d18:0) + H2O = a neolactoside nLc4Cer(d18:0) + L-fucose</text>
        <dbReference type="Rhea" id="RHEA:49308"/>
        <dbReference type="ChEBI" id="CHEBI:2181"/>
        <dbReference type="ChEBI" id="CHEBI:15377"/>
        <dbReference type="ChEBI" id="CHEBI:91119"/>
        <dbReference type="ChEBI" id="CHEBI:91121"/>
    </reaction>
    <physiologicalReaction direction="left-to-right" evidence="2">
        <dbReference type="Rhea" id="RHEA:49309"/>
    </physiologicalReaction>
</comment>
<evidence type="ECO:0000256" key="4">
    <source>
        <dbReference type="ARBA" id="ARBA00007951"/>
    </source>
</evidence>
<accession>A0A6J8DY23</accession>
<comment type="subunit">
    <text evidence="5">Homotetramer.</text>
</comment>
<evidence type="ECO:0000256" key="2">
    <source>
        <dbReference type="ARBA" id="ARBA00000419"/>
    </source>
</evidence>
<dbReference type="GO" id="GO:0006004">
    <property type="term" value="P:fucose metabolic process"/>
    <property type="evidence" value="ECO:0007669"/>
    <property type="project" value="InterPro"/>
</dbReference>
<name>A0A6J8DY23_MYTCO</name>
<sequence>MFIVKNVNIILRILILLCPCTVEFNSQNQKVVEEFNTVKQSNREDKLYPPNWEALDKRPLPVWYDSAKIGIFVVWGVYSVPSVYNEWFWYRWKGQKEPKYVEFMHKNYKPGFTYPDFASMLKAEFLDTDEWTKLFKSSGAEYVVFTTKHHEGFTMWPSNYSFNWNSMSVGPKRDIVGELVTSLRKQDLRVGLYHSLFEWFNPLFLQDKGNNFKTQKFVATLDDTTTKTMPELYELVNNYKPDLIWSDGCPGTSSYWNATEFLAWLYNYSPVKDEVVTNDRWGTDTMCKHGGFLTCTDRFNPGKLQKRKWENAMTIDKLSWGFRRNAKLEEFLTIEELIASIVETISCGGNILINVAPSYDGTIQPLFQERLTQMGSWLHVNFEAIYGSFPWKYQNDTFTPRVWYTEQQIKTTKAVYAITLDWPDKYLYLQSPIPVQDQTFVYLLGTEGQLQWTSSPQGGINITIPYIPYNKMPCQWAWVFRLLDLQNA</sequence>
<evidence type="ECO:0000256" key="5">
    <source>
        <dbReference type="ARBA" id="ARBA00011881"/>
    </source>
</evidence>
<dbReference type="Gene3D" id="2.60.40.1180">
    <property type="entry name" value="Golgi alpha-mannosidase II"/>
    <property type="match status" value="1"/>
</dbReference>
<comment type="function">
    <text evidence="3">Alpha-L-fucosidase is responsible for hydrolyzing the alpha-1,6-linked fucose joined to the reducing-end N-acetylglucosamine of the carbohydrate moieties of glycoproteins.</text>
</comment>
<dbReference type="InterPro" id="IPR057739">
    <property type="entry name" value="Glyco_hydro_29_N"/>
</dbReference>
<evidence type="ECO:0000256" key="10">
    <source>
        <dbReference type="ARBA" id="ARBA00023295"/>
    </source>
</evidence>
<keyword evidence="9" id="KW-0325">Glycoprotein</keyword>
<dbReference type="SUPFAM" id="SSF51445">
    <property type="entry name" value="(Trans)glycosidases"/>
    <property type="match status" value="1"/>
</dbReference>
<dbReference type="EC" id="3.2.1.51" evidence="6"/>
<dbReference type="Gene3D" id="3.20.20.80">
    <property type="entry name" value="Glycosidases"/>
    <property type="match status" value="1"/>
</dbReference>
<gene>
    <name evidence="14" type="ORF">MCOR_45978</name>
</gene>
<protein>
    <recommendedName>
        <fullName evidence="6">alpha-L-fucosidase</fullName>
        <ecNumber evidence="6">3.2.1.51</ecNumber>
    </recommendedName>
</protein>
<evidence type="ECO:0000256" key="8">
    <source>
        <dbReference type="ARBA" id="ARBA00022801"/>
    </source>
</evidence>
<evidence type="ECO:0000259" key="13">
    <source>
        <dbReference type="Pfam" id="PF16757"/>
    </source>
</evidence>
<keyword evidence="7 11" id="KW-0732">Signal</keyword>
<dbReference type="FunFam" id="2.60.40.1180:FF:000013">
    <property type="entry name" value="Alpha-L-fucosidase"/>
    <property type="match status" value="1"/>
</dbReference>